<comment type="caution">
    <text evidence="1">The sequence shown here is derived from an EMBL/GenBank/DDBJ whole genome shotgun (WGS) entry which is preliminary data.</text>
</comment>
<accession>A0A094JEW4</accession>
<dbReference type="OrthoDB" id="1163298at2"/>
<evidence type="ECO:0000313" key="2">
    <source>
        <dbReference type="Proteomes" id="UP000029264"/>
    </source>
</evidence>
<dbReference type="AlphaFoldDB" id="A0A094JEW4"/>
<reference evidence="1 2" key="1">
    <citation type="submission" date="2014-06" db="EMBL/GenBank/DDBJ databases">
        <title>Shewanella sp. YQH10.</title>
        <authorList>
            <person name="Liu Y."/>
            <person name="Zeng R."/>
        </authorList>
    </citation>
    <scope>NUCLEOTIDE SEQUENCE [LARGE SCALE GENOMIC DNA]</scope>
    <source>
        <strain evidence="1 2">YQH10</strain>
    </source>
</reference>
<sequence>MVLKSYLEGSFPEGLSYNNAVQLCLRLYCSVEGLPESLHVQCTKDNLASVFAEMAREKFIIGQAKEASFYGASHYDVSEKEHWIEVIGSIFRDGETVDSELGRNLLKRLTKN</sequence>
<protein>
    <submittedName>
        <fullName evidence="1">Uncharacterized protein</fullName>
    </submittedName>
</protein>
<keyword evidence="2" id="KW-1185">Reference proteome</keyword>
<dbReference type="EMBL" id="JPEO01000002">
    <property type="protein sequence ID" value="KFZ38440.1"/>
    <property type="molecule type" value="Genomic_DNA"/>
</dbReference>
<evidence type="ECO:0000313" key="1">
    <source>
        <dbReference type="EMBL" id="KFZ38440.1"/>
    </source>
</evidence>
<dbReference type="eggNOG" id="ENOG50334X1">
    <property type="taxonomic scope" value="Bacteria"/>
</dbReference>
<dbReference type="Proteomes" id="UP000029264">
    <property type="component" value="Unassembled WGS sequence"/>
</dbReference>
<proteinExistence type="predicted"/>
<dbReference type="RefSeq" id="WP_037439633.1">
    <property type="nucleotide sequence ID" value="NZ_JPEO01000002.1"/>
</dbReference>
<organism evidence="1 2">
    <name type="scientific">Shewanella mangrovi</name>
    <dbReference type="NCBI Taxonomy" id="1515746"/>
    <lineage>
        <taxon>Bacteria</taxon>
        <taxon>Pseudomonadati</taxon>
        <taxon>Pseudomonadota</taxon>
        <taxon>Gammaproteobacteria</taxon>
        <taxon>Alteromonadales</taxon>
        <taxon>Shewanellaceae</taxon>
        <taxon>Shewanella</taxon>
    </lineage>
</organism>
<name>A0A094JEW4_9GAMM</name>
<gene>
    <name evidence="1" type="ORF">HR45_03105</name>
</gene>